<keyword evidence="1 5" id="KW-0853">WD repeat</keyword>
<dbReference type="SMART" id="SM00320">
    <property type="entry name" value="WD40"/>
    <property type="match status" value="7"/>
</dbReference>
<evidence type="ECO:0000313" key="7">
    <source>
        <dbReference type="Proteomes" id="UP000286134"/>
    </source>
</evidence>
<dbReference type="PRINTS" id="PR00320">
    <property type="entry name" value="GPROTEINBRPT"/>
</dbReference>
<evidence type="ECO:0000313" key="6">
    <source>
        <dbReference type="EMBL" id="RKF60747.1"/>
    </source>
</evidence>
<feature type="repeat" description="WD" evidence="5">
    <location>
        <begin position="60"/>
        <end position="91"/>
    </location>
</feature>
<dbReference type="EMBL" id="MCFK01004815">
    <property type="protein sequence ID" value="RKF60747.1"/>
    <property type="molecule type" value="Genomic_DNA"/>
</dbReference>
<feature type="repeat" description="WD" evidence="5">
    <location>
        <begin position="194"/>
        <end position="228"/>
    </location>
</feature>
<keyword evidence="2" id="KW-0507">mRNA processing</keyword>
<feature type="repeat" description="WD" evidence="5">
    <location>
        <begin position="145"/>
        <end position="187"/>
    </location>
</feature>
<proteinExistence type="predicted"/>
<evidence type="ECO:0000256" key="5">
    <source>
        <dbReference type="PROSITE-ProRule" id="PRU00221"/>
    </source>
</evidence>
<dbReference type="SUPFAM" id="SSF50978">
    <property type="entry name" value="WD40 repeat-like"/>
    <property type="match status" value="1"/>
</dbReference>
<reference evidence="6 7" key="1">
    <citation type="journal article" date="2018" name="BMC Genomics">
        <title>Comparative genome analyses reveal sequence features reflecting distinct modes of host-adaptation between dicot and monocot powdery mildew.</title>
        <authorList>
            <person name="Wu Y."/>
            <person name="Ma X."/>
            <person name="Pan Z."/>
            <person name="Kale S.D."/>
            <person name="Song Y."/>
            <person name="King H."/>
            <person name="Zhang Q."/>
            <person name="Presley C."/>
            <person name="Deng X."/>
            <person name="Wei C.I."/>
            <person name="Xiao S."/>
        </authorList>
    </citation>
    <scope>NUCLEOTIDE SEQUENCE [LARGE SCALE GENOMIC DNA]</scope>
    <source>
        <strain evidence="6">UMSG2</strain>
    </source>
</reference>
<evidence type="ECO:0000256" key="3">
    <source>
        <dbReference type="ARBA" id="ARBA00022737"/>
    </source>
</evidence>
<comment type="caution">
    <text evidence="6">The sequence shown here is derived from an EMBL/GenBank/DDBJ whole genome shotgun (WGS) entry which is preliminary data.</text>
</comment>
<keyword evidence="7" id="KW-1185">Reference proteome</keyword>
<dbReference type="Gene3D" id="2.130.10.10">
    <property type="entry name" value="YVTN repeat-like/Quinoprotein amine dehydrogenase"/>
    <property type="match status" value="1"/>
</dbReference>
<dbReference type="OrthoDB" id="1068471at2759"/>
<dbReference type="InterPro" id="IPR001680">
    <property type="entry name" value="WD40_rpt"/>
</dbReference>
<evidence type="ECO:0000256" key="2">
    <source>
        <dbReference type="ARBA" id="ARBA00022664"/>
    </source>
</evidence>
<dbReference type="InterPro" id="IPR015943">
    <property type="entry name" value="WD40/YVTN_repeat-like_dom_sf"/>
</dbReference>
<dbReference type="PROSITE" id="PS50082">
    <property type="entry name" value="WD_REPEATS_2"/>
    <property type="match status" value="6"/>
</dbReference>
<dbReference type="InterPro" id="IPR020472">
    <property type="entry name" value="WD40_PAC1"/>
</dbReference>
<dbReference type="PROSITE" id="PS00678">
    <property type="entry name" value="WD_REPEATS_1"/>
    <property type="match status" value="4"/>
</dbReference>
<keyword evidence="3" id="KW-0677">Repeat</keyword>
<dbReference type="InterPro" id="IPR036322">
    <property type="entry name" value="WD40_repeat_dom_sf"/>
</dbReference>
<accession>A0A420HTL2</accession>
<evidence type="ECO:0000256" key="1">
    <source>
        <dbReference type="ARBA" id="ARBA00022574"/>
    </source>
</evidence>
<name>A0A420HTL2_9PEZI</name>
<dbReference type="PROSITE" id="PS50294">
    <property type="entry name" value="WD_REPEATS_REGION"/>
    <property type="match status" value="4"/>
</dbReference>
<evidence type="ECO:0000256" key="4">
    <source>
        <dbReference type="ARBA" id="ARBA00023187"/>
    </source>
</evidence>
<dbReference type="InterPro" id="IPR052234">
    <property type="entry name" value="U5_snRNP_Component"/>
</dbReference>
<dbReference type="AlphaFoldDB" id="A0A420HTL2"/>
<protein>
    <submittedName>
        <fullName evidence="6">U5 small nuclear ribonucleoprotein 40 kDa protein</fullName>
    </submittedName>
</protein>
<dbReference type="PANTHER" id="PTHR44006">
    <property type="entry name" value="U5 SMALL NUCLEAR RIBONUCLEOPROTEIN 40 KDA PROTEIN"/>
    <property type="match status" value="1"/>
</dbReference>
<dbReference type="GO" id="GO:0071013">
    <property type="term" value="C:catalytic step 2 spliceosome"/>
    <property type="evidence" value="ECO:0007669"/>
    <property type="project" value="TreeGrafter"/>
</dbReference>
<organism evidence="6 7">
    <name type="scientific">Erysiphe neolycopersici</name>
    <dbReference type="NCBI Taxonomy" id="212602"/>
    <lineage>
        <taxon>Eukaryota</taxon>
        <taxon>Fungi</taxon>
        <taxon>Dikarya</taxon>
        <taxon>Ascomycota</taxon>
        <taxon>Pezizomycotina</taxon>
        <taxon>Leotiomycetes</taxon>
        <taxon>Erysiphales</taxon>
        <taxon>Erysiphaceae</taxon>
        <taxon>Erysiphe</taxon>
    </lineage>
</organism>
<gene>
    <name evidence="6" type="ORF">OnM2_048023</name>
</gene>
<keyword evidence="4" id="KW-0508">mRNA splicing</keyword>
<feature type="repeat" description="WD" evidence="5">
    <location>
        <begin position="279"/>
        <end position="320"/>
    </location>
</feature>
<feature type="repeat" description="WD" evidence="5">
    <location>
        <begin position="229"/>
        <end position="263"/>
    </location>
</feature>
<feature type="repeat" description="WD" evidence="5">
    <location>
        <begin position="103"/>
        <end position="144"/>
    </location>
</feature>
<dbReference type="GO" id="GO:0008380">
    <property type="term" value="P:RNA splicing"/>
    <property type="evidence" value="ECO:0007669"/>
    <property type="project" value="UniProtKB-KW"/>
</dbReference>
<dbReference type="Proteomes" id="UP000286134">
    <property type="component" value="Unassembled WGS sequence"/>
</dbReference>
<keyword evidence="6" id="KW-0687">Ribonucleoprotein</keyword>
<dbReference type="GO" id="GO:0003723">
    <property type="term" value="F:RNA binding"/>
    <property type="evidence" value="ECO:0007669"/>
    <property type="project" value="TreeGrafter"/>
</dbReference>
<dbReference type="STRING" id="212602.A0A420HTL2"/>
<dbReference type="InterPro" id="IPR019775">
    <property type="entry name" value="WD40_repeat_CS"/>
</dbReference>
<dbReference type="CDD" id="cd00200">
    <property type="entry name" value="WD40"/>
    <property type="match status" value="1"/>
</dbReference>
<sequence>MSTTVASSDYGNNQMVVRNFTSDTNTGNKALTNVNGFGSKGTLVQAIPRTTGLQAPVIQLSGHTGEVFCGKFDPNGSNIASGSMDRTIMLWRTFGDCENYGTLTGHKGAILDLQWSRDARVLFSASADMHLASWDLTTGIRIRRYVGHDEIVNTMDISKRGEELLVSGSDDGFIGIWDSRTKTAVSFIETEFPVTAVALAAAGNEIYSGGIDNDIRVWDMRKKEVIYSMFGHTDTVSSLRISPDSQLLLSNSMDSTVRTWDIRPFAPTERLLRIFDGVPLGIENNLFKASWSSDGKRIAAGAGDGTAVVWNSETGKLQYKLPGHKGCVNFAELTPSSDPIIVSGSSDCSLILGELM</sequence>
<dbReference type="GO" id="GO:0006397">
    <property type="term" value="P:mRNA processing"/>
    <property type="evidence" value="ECO:0007669"/>
    <property type="project" value="UniProtKB-KW"/>
</dbReference>
<dbReference type="PANTHER" id="PTHR44006:SF1">
    <property type="entry name" value="U5 SMALL NUCLEAR RIBONUCLEOPROTEIN 40 KDA PROTEIN"/>
    <property type="match status" value="1"/>
</dbReference>
<dbReference type="Pfam" id="PF00400">
    <property type="entry name" value="WD40"/>
    <property type="match status" value="7"/>
</dbReference>